<dbReference type="PANTHER" id="PTHR43841">
    <property type="entry name" value="3-HYDROXYACYL-THIOESTER DEHYDRATASE HTDX-RELATED"/>
    <property type="match status" value="1"/>
</dbReference>
<dbReference type="SUPFAM" id="SSF54637">
    <property type="entry name" value="Thioesterase/thiol ester dehydrase-isomerase"/>
    <property type="match status" value="2"/>
</dbReference>
<name>A0A0F6SEF2_9BACT</name>
<proteinExistence type="predicted"/>
<evidence type="ECO:0000313" key="2">
    <source>
        <dbReference type="EMBL" id="AKF05089.1"/>
    </source>
</evidence>
<reference evidence="2 3" key="1">
    <citation type="submission" date="2015-03" db="EMBL/GenBank/DDBJ databases">
        <title>Genome assembly of Sandaracinus amylolyticus DSM 53668.</title>
        <authorList>
            <person name="Sharma G."/>
            <person name="Subramanian S."/>
        </authorList>
    </citation>
    <scope>NUCLEOTIDE SEQUENCE [LARGE SCALE GENOMIC DNA]</scope>
    <source>
        <strain evidence="2 3">DSM 53668</strain>
    </source>
</reference>
<organism evidence="2 3">
    <name type="scientific">Sandaracinus amylolyticus</name>
    <dbReference type="NCBI Taxonomy" id="927083"/>
    <lineage>
        <taxon>Bacteria</taxon>
        <taxon>Pseudomonadati</taxon>
        <taxon>Myxococcota</taxon>
        <taxon>Polyangia</taxon>
        <taxon>Polyangiales</taxon>
        <taxon>Sandaracinaceae</taxon>
        <taxon>Sandaracinus</taxon>
    </lineage>
</organism>
<feature type="domain" description="MaoC-like" evidence="1">
    <location>
        <begin position="208"/>
        <end position="273"/>
    </location>
</feature>
<keyword evidence="3" id="KW-1185">Reference proteome</keyword>
<dbReference type="STRING" id="927083.DB32_002238"/>
<dbReference type="Proteomes" id="UP000034883">
    <property type="component" value="Chromosome"/>
</dbReference>
<evidence type="ECO:0000313" key="3">
    <source>
        <dbReference type="Proteomes" id="UP000034883"/>
    </source>
</evidence>
<gene>
    <name evidence="2" type="ORF">DB32_002238</name>
</gene>
<dbReference type="AlphaFoldDB" id="A0A0F6SEF2"/>
<dbReference type="Gene3D" id="3.10.129.10">
    <property type="entry name" value="Hotdog Thioesterase"/>
    <property type="match status" value="1"/>
</dbReference>
<dbReference type="Pfam" id="PF01575">
    <property type="entry name" value="MaoC_dehydratas"/>
    <property type="match status" value="1"/>
</dbReference>
<evidence type="ECO:0000259" key="1">
    <source>
        <dbReference type="Pfam" id="PF01575"/>
    </source>
</evidence>
<sequence length="300" mass="32600">MRRIAKRRSDAMTSTTEEALRFARLQKDTLRGMGSLALAGLVPGPLRGMPPIVPGEWIERRVPAPPDALIDAYCDAVGARRDGTVPAHLFPQWAFAMSGELLGGLRYPLLRAVNAGCRLEVRGELPRGRDLIVRGRLAAIDDDGRRAVITQRFTTGVEGATQLVNAEVRAFVPLAKGRRGDGAKKDAPKASAGARELGRFEVGPRAGWEFALLTGDFNPIHWARPWARASGFRGVILHGFGTYSRAWEIVRRARGGLAELDARFTRPLVLPGSARVLADGDAIWVVDANDAVVMEGRAVR</sequence>
<dbReference type="PANTHER" id="PTHR43841:SF1">
    <property type="entry name" value="3-HYDROXYACYL-THIOESTER DEHYDRATASE X"/>
    <property type="match status" value="1"/>
</dbReference>
<dbReference type="CDD" id="cd03441">
    <property type="entry name" value="R_hydratase_like"/>
    <property type="match status" value="1"/>
</dbReference>
<accession>A0A0F6SEF2</accession>
<dbReference type="InterPro" id="IPR002539">
    <property type="entry name" value="MaoC-like_dom"/>
</dbReference>
<protein>
    <submittedName>
        <fullName evidence="2">MaoC domain protein</fullName>
    </submittedName>
</protein>
<dbReference type="KEGG" id="samy:DB32_002238"/>
<dbReference type="EMBL" id="CP011125">
    <property type="protein sequence ID" value="AKF05089.1"/>
    <property type="molecule type" value="Genomic_DNA"/>
</dbReference>
<dbReference type="InterPro" id="IPR029069">
    <property type="entry name" value="HotDog_dom_sf"/>
</dbReference>